<comment type="similarity">
    <text evidence="1">Belongs to the short-chain dehydrogenases/reductases (SDR) family.</text>
</comment>
<dbReference type="Pfam" id="PF23441">
    <property type="entry name" value="SDR"/>
    <property type="match status" value="1"/>
</dbReference>
<dbReference type="PANTHER" id="PTHR43477">
    <property type="entry name" value="DIHYDROANTICAPSIN 7-DEHYDROGENASE"/>
    <property type="match status" value="1"/>
</dbReference>
<dbReference type="InterPro" id="IPR036291">
    <property type="entry name" value="NAD(P)-bd_dom_sf"/>
</dbReference>
<dbReference type="InterPro" id="IPR057571">
    <property type="entry name" value="SDR_PhqE-like"/>
</dbReference>
<organism evidence="4 5">
    <name type="scientific">Exophiala bonariae</name>
    <dbReference type="NCBI Taxonomy" id="1690606"/>
    <lineage>
        <taxon>Eukaryota</taxon>
        <taxon>Fungi</taxon>
        <taxon>Dikarya</taxon>
        <taxon>Ascomycota</taxon>
        <taxon>Pezizomycotina</taxon>
        <taxon>Eurotiomycetes</taxon>
        <taxon>Chaetothyriomycetidae</taxon>
        <taxon>Chaetothyriales</taxon>
        <taxon>Herpotrichiellaceae</taxon>
        <taxon>Exophiala</taxon>
    </lineage>
</organism>
<dbReference type="CDD" id="cd05233">
    <property type="entry name" value="SDR_c"/>
    <property type="match status" value="1"/>
</dbReference>
<protein>
    <submittedName>
        <fullName evidence="4">Uncharacterized protein</fullName>
    </submittedName>
</protein>
<dbReference type="AlphaFoldDB" id="A0AAV9N9S5"/>
<dbReference type="PANTHER" id="PTHR43477:SF1">
    <property type="entry name" value="DIHYDROANTICAPSIN 7-DEHYDROGENASE"/>
    <property type="match status" value="1"/>
</dbReference>
<dbReference type="Proteomes" id="UP001358417">
    <property type="component" value="Unassembled WGS sequence"/>
</dbReference>
<comment type="caution">
    <text evidence="4">The sequence shown here is derived from an EMBL/GenBank/DDBJ whole genome shotgun (WGS) entry which is preliminary data.</text>
</comment>
<evidence type="ECO:0000256" key="1">
    <source>
        <dbReference type="ARBA" id="ARBA00006484"/>
    </source>
</evidence>
<dbReference type="PRINTS" id="PR00081">
    <property type="entry name" value="GDHRDH"/>
</dbReference>
<dbReference type="InterPro" id="IPR002347">
    <property type="entry name" value="SDR_fam"/>
</dbReference>
<dbReference type="InterPro" id="IPR051122">
    <property type="entry name" value="SDR_DHRS6-like"/>
</dbReference>
<dbReference type="RefSeq" id="XP_064706378.1">
    <property type="nucleotide sequence ID" value="XM_064846153.1"/>
</dbReference>
<evidence type="ECO:0000256" key="2">
    <source>
        <dbReference type="ARBA" id="ARBA00022857"/>
    </source>
</evidence>
<reference evidence="4 5" key="1">
    <citation type="submission" date="2023-08" db="EMBL/GenBank/DDBJ databases">
        <title>Black Yeasts Isolated from many extreme environments.</title>
        <authorList>
            <person name="Coleine C."/>
            <person name="Stajich J.E."/>
            <person name="Selbmann L."/>
        </authorList>
    </citation>
    <scope>NUCLEOTIDE SEQUENCE [LARGE SCALE GENOMIC DNA]</scope>
    <source>
        <strain evidence="4 5">CCFEE 5792</strain>
    </source>
</reference>
<keyword evidence="2" id="KW-0521">NADP</keyword>
<keyword evidence="3" id="KW-0560">Oxidoreductase</keyword>
<sequence>MSEELQQAKYGSKLLEKRILVLGGTSGIGFCVAEAAREFGATVVISGSNQSKLDSAIQRLEKGCQGSVRGYAQDLSNVTRLEESLENVFNLATQDGVKKLDHIVYTAGNVVGLVDLANLDTDLITANGIMRFHVPIMIGKIGPRYLNHSHQSSITFTSGYSHLRPRAGRVLMGGWAAGVEGVTRALAVDLRPIRVNCVCPGAVHTELFDRLPKNDLDPLVDAYVSKTLTGTIGRPEQVAEAYLFCIKDSFIDGTIVHTNGGYLLG</sequence>
<evidence type="ECO:0000256" key="3">
    <source>
        <dbReference type="ARBA" id="ARBA00023002"/>
    </source>
</evidence>
<accession>A0AAV9N9S5</accession>
<dbReference type="SUPFAM" id="SSF51735">
    <property type="entry name" value="NAD(P)-binding Rossmann-fold domains"/>
    <property type="match status" value="1"/>
</dbReference>
<evidence type="ECO:0000313" key="5">
    <source>
        <dbReference type="Proteomes" id="UP001358417"/>
    </source>
</evidence>
<dbReference type="GeneID" id="89970751"/>
<name>A0AAV9N9S5_9EURO</name>
<gene>
    <name evidence="4" type="ORF">LTR84_002544</name>
</gene>
<dbReference type="Gene3D" id="3.40.50.720">
    <property type="entry name" value="NAD(P)-binding Rossmann-like Domain"/>
    <property type="match status" value="1"/>
</dbReference>
<evidence type="ECO:0000313" key="4">
    <source>
        <dbReference type="EMBL" id="KAK5052678.1"/>
    </source>
</evidence>
<keyword evidence="5" id="KW-1185">Reference proteome</keyword>
<dbReference type="GO" id="GO:0016491">
    <property type="term" value="F:oxidoreductase activity"/>
    <property type="evidence" value="ECO:0007669"/>
    <property type="project" value="UniProtKB-KW"/>
</dbReference>
<dbReference type="EMBL" id="JAVRRD010000013">
    <property type="protein sequence ID" value="KAK5052678.1"/>
    <property type="molecule type" value="Genomic_DNA"/>
</dbReference>
<proteinExistence type="inferred from homology"/>